<dbReference type="Proteomes" id="UP001623041">
    <property type="component" value="Unassembled WGS sequence"/>
</dbReference>
<dbReference type="Pfam" id="PF00561">
    <property type="entry name" value="Abhydrolase_1"/>
    <property type="match status" value="1"/>
</dbReference>
<dbReference type="PANTHER" id="PTHR43798">
    <property type="entry name" value="MONOACYLGLYCEROL LIPASE"/>
    <property type="match status" value="1"/>
</dbReference>
<keyword evidence="4" id="KW-1185">Reference proteome</keyword>
<dbReference type="RefSeq" id="WP_406581197.1">
    <property type="nucleotide sequence ID" value="NZ_JBJHQH010000009.1"/>
</dbReference>
<organism evidence="3 4">
    <name type="scientific">Bacillus salipaludis</name>
    <dbReference type="NCBI Taxonomy" id="2547811"/>
    <lineage>
        <taxon>Bacteria</taxon>
        <taxon>Bacillati</taxon>
        <taxon>Bacillota</taxon>
        <taxon>Bacilli</taxon>
        <taxon>Bacillales</taxon>
        <taxon>Bacillaceae</taxon>
        <taxon>Bacillus</taxon>
    </lineage>
</organism>
<gene>
    <name evidence="3" type="ORF">ACJEBI_14170</name>
</gene>
<dbReference type="EMBL" id="JBJHQH010000009">
    <property type="protein sequence ID" value="MFK9092625.1"/>
    <property type="molecule type" value="Genomic_DNA"/>
</dbReference>
<dbReference type="GO" id="GO:0016787">
    <property type="term" value="F:hydrolase activity"/>
    <property type="evidence" value="ECO:0007669"/>
    <property type="project" value="UniProtKB-KW"/>
</dbReference>
<dbReference type="InterPro" id="IPR029058">
    <property type="entry name" value="AB_hydrolase_fold"/>
</dbReference>
<dbReference type="InterPro" id="IPR050266">
    <property type="entry name" value="AB_hydrolase_sf"/>
</dbReference>
<evidence type="ECO:0000313" key="3">
    <source>
        <dbReference type="EMBL" id="MFK9092625.1"/>
    </source>
</evidence>
<accession>A0ABW8RK87</accession>
<comment type="caution">
    <text evidence="3">The sequence shown here is derived from an EMBL/GenBank/DDBJ whole genome shotgun (WGS) entry which is preliminary data.</text>
</comment>
<dbReference type="Gene3D" id="3.40.50.1820">
    <property type="entry name" value="alpha/beta hydrolase"/>
    <property type="match status" value="1"/>
</dbReference>
<dbReference type="SUPFAM" id="SSF53474">
    <property type="entry name" value="alpha/beta-Hydrolases"/>
    <property type="match status" value="1"/>
</dbReference>
<dbReference type="InterPro" id="IPR000073">
    <property type="entry name" value="AB_hydrolase_1"/>
</dbReference>
<evidence type="ECO:0000256" key="1">
    <source>
        <dbReference type="ARBA" id="ARBA00022801"/>
    </source>
</evidence>
<reference evidence="3 4" key="1">
    <citation type="submission" date="2024-11" db="EMBL/GenBank/DDBJ databases">
        <authorList>
            <person name="Lucas J.A."/>
        </authorList>
    </citation>
    <scope>NUCLEOTIDE SEQUENCE [LARGE SCALE GENOMIC DNA]</scope>
    <source>
        <strain evidence="3 4">Z 5.4</strain>
    </source>
</reference>
<feature type="domain" description="AB hydrolase-1" evidence="2">
    <location>
        <begin position="21"/>
        <end position="233"/>
    </location>
</feature>
<evidence type="ECO:0000259" key="2">
    <source>
        <dbReference type="Pfam" id="PF00561"/>
    </source>
</evidence>
<dbReference type="PRINTS" id="PR00111">
    <property type="entry name" value="ABHYDROLASE"/>
</dbReference>
<proteinExistence type="predicted"/>
<keyword evidence="1 3" id="KW-0378">Hydrolase</keyword>
<evidence type="ECO:0000313" key="4">
    <source>
        <dbReference type="Proteomes" id="UP001623041"/>
    </source>
</evidence>
<sequence length="255" mass="28763">MPIVNTVSSGLFYTVRGEGTPILFIHPPLLTSANFTYQMKELSRYFKVITFDIRGHGRSAYSEEPITYQLIAKDIMHLLNHLGIDKAFLCGYSTGGSIVLEFLLTYPNRALGGIIVSGMSEVRDGKNEARISTARILTKAGAMPLLGLSVAWSNSNTIEIFKNMFREALKGNSKNVEQYYHSCLMYNCTNKLKTIQSPVLLIYGEKDKKFHLYAKLLHEKLPNNELTFLHEKHQIPTKSADKLNQLIQGFITVNK</sequence>
<protein>
    <submittedName>
        <fullName evidence="3">Alpha/beta fold hydrolase</fullName>
    </submittedName>
</protein>
<name>A0ABW8RK87_9BACI</name>
<dbReference type="PANTHER" id="PTHR43798:SF31">
    <property type="entry name" value="AB HYDROLASE SUPERFAMILY PROTEIN YCLE"/>
    <property type="match status" value="1"/>
</dbReference>